<name>A0A5M3VU46_9ACTN</name>
<accession>A0A5M3VU46</accession>
<dbReference type="EMBL" id="BLAD01000044">
    <property type="protein sequence ID" value="GES00325.1"/>
    <property type="molecule type" value="Genomic_DNA"/>
</dbReference>
<comment type="caution">
    <text evidence="3">The sequence shown here is derived from an EMBL/GenBank/DDBJ whole genome shotgun (WGS) entry which is preliminary data.</text>
</comment>
<dbReference type="RefSeq" id="WP_155336675.1">
    <property type="nucleotide sequence ID" value="NZ_BAAABN010000033.1"/>
</dbReference>
<proteinExistence type="predicted"/>
<dbReference type="Proteomes" id="UP000334990">
    <property type="component" value="Unassembled WGS sequence"/>
</dbReference>
<evidence type="ECO:0000313" key="4">
    <source>
        <dbReference type="Proteomes" id="UP000334990"/>
    </source>
</evidence>
<dbReference type="GO" id="GO:0016787">
    <property type="term" value="F:hydrolase activity"/>
    <property type="evidence" value="ECO:0007669"/>
    <property type="project" value="UniProtKB-KW"/>
</dbReference>
<dbReference type="PANTHER" id="PTHR43798">
    <property type="entry name" value="MONOACYLGLYCEROL LIPASE"/>
    <property type="match status" value="1"/>
</dbReference>
<dbReference type="SUPFAM" id="SSF53474">
    <property type="entry name" value="alpha/beta-Hydrolases"/>
    <property type="match status" value="1"/>
</dbReference>
<sequence>MNIWWEESGSGRPVVLLHSTAADGRMWDEVWEPLAARFRVIRLDFRGYGRSPLVADKPYSDAGDVAALLDELGVGTAAVVGASGGGRVALGLAAIRPDLVSELVLIAAAAGLDPTPELAAFGAEEDRLLEAGDVRGAAELNAHMWLGPDAGEQARAKLVEMQRNAFELQLAADPELEFTRPEVDLAAIAAPALVVIGGHDLSYFADTGRHLVAEMPAATLLELPWAGHLPAMERPAEIAELLIARLAADRPSV</sequence>
<evidence type="ECO:0000313" key="3">
    <source>
        <dbReference type="EMBL" id="GES00325.1"/>
    </source>
</evidence>
<dbReference type="InterPro" id="IPR050266">
    <property type="entry name" value="AB_hydrolase_sf"/>
</dbReference>
<dbReference type="Pfam" id="PF12697">
    <property type="entry name" value="Abhydrolase_6"/>
    <property type="match status" value="1"/>
</dbReference>
<gene>
    <name evidence="3" type="ORF">Acor_23880</name>
</gene>
<dbReference type="Gene3D" id="3.40.50.1820">
    <property type="entry name" value="alpha/beta hydrolase"/>
    <property type="match status" value="1"/>
</dbReference>
<dbReference type="PANTHER" id="PTHR43798:SF31">
    <property type="entry name" value="AB HYDROLASE SUPERFAMILY PROTEIN YCLE"/>
    <property type="match status" value="1"/>
</dbReference>
<organism evidence="3 4">
    <name type="scientific">Acrocarpospora corrugata</name>
    <dbReference type="NCBI Taxonomy" id="35763"/>
    <lineage>
        <taxon>Bacteria</taxon>
        <taxon>Bacillati</taxon>
        <taxon>Actinomycetota</taxon>
        <taxon>Actinomycetes</taxon>
        <taxon>Streptosporangiales</taxon>
        <taxon>Streptosporangiaceae</taxon>
        <taxon>Acrocarpospora</taxon>
    </lineage>
</organism>
<dbReference type="OrthoDB" id="495620at2"/>
<dbReference type="InterPro" id="IPR029058">
    <property type="entry name" value="AB_hydrolase_fold"/>
</dbReference>
<evidence type="ECO:0000259" key="2">
    <source>
        <dbReference type="Pfam" id="PF12697"/>
    </source>
</evidence>
<keyword evidence="1 3" id="KW-0378">Hydrolase</keyword>
<evidence type="ECO:0000256" key="1">
    <source>
        <dbReference type="ARBA" id="ARBA00022801"/>
    </source>
</evidence>
<keyword evidence="4" id="KW-1185">Reference proteome</keyword>
<dbReference type="PRINTS" id="PR00111">
    <property type="entry name" value="ABHYDROLASE"/>
</dbReference>
<protein>
    <submittedName>
        <fullName evidence="3">Hydrolase</fullName>
    </submittedName>
</protein>
<dbReference type="GO" id="GO:0016020">
    <property type="term" value="C:membrane"/>
    <property type="evidence" value="ECO:0007669"/>
    <property type="project" value="TreeGrafter"/>
</dbReference>
<feature type="domain" description="AB hydrolase-1" evidence="2">
    <location>
        <begin position="14"/>
        <end position="240"/>
    </location>
</feature>
<dbReference type="InterPro" id="IPR000073">
    <property type="entry name" value="AB_hydrolase_1"/>
</dbReference>
<reference evidence="3 4" key="1">
    <citation type="submission" date="2019-10" db="EMBL/GenBank/DDBJ databases">
        <title>Whole genome shotgun sequence of Acrocarpospora corrugata NBRC 13972.</title>
        <authorList>
            <person name="Ichikawa N."/>
            <person name="Kimura A."/>
            <person name="Kitahashi Y."/>
            <person name="Komaki H."/>
            <person name="Oguchi A."/>
        </authorList>
    </citation>
    <scope>NUCLEOTIDE SEQUENCE [LARGE SCALE GENOMIC DNA]</scope>
    <source>
        <strain evidence="3 4">NBRC 13972</strain>
    </source>
</reference>
<dbReference type="AlphaFoldDB" id="A0A5M3VU46"/>